<evidence type="ECO:0000313" key="2">
    <source>
        <dbReference type="Proteomes" id="UP000275846"/>
    </source>
</evidence>
<dbReference type="AlphaFoldDB" id="A0A183TN18"/>
<sequence length="101" mass="11097">MECRKAANADGHRLLKTEVQGSANVYTVHVRLAWNSVGSELVLDMLIPELKLGGLTRHKTQDTCYELGENFRSSALPFLESRCHGSIIILPASQICDAGNE</sequence>
<accession>A0A183TN18</accession>
<keyword evidence="2" id="KW-1185">Reference proteome</keyword>
<organism evidence="3">
    <name type="scientific">Schistocephalus solidus</name>
    <name type="common">Tapeworm</name>
    <dbReference type="NCBI Taxonomy" id="70667"/>
    <lineage>
        <taxon>Eukaryota</taxon>
        <taxon>Metazoa</taxon>
        <taxon>Spiralia</taxon>
        <taxon>Lophotrochozoa</taxon>
        <taxon>Platyhelminthes</taxon>
        <taxon>Cestoda</taxon>
        <taxon>Eucestoda</taxon>
        <taxon>Diphyllobothriidea</taxon>
        <taxon>Diphyllobothriidae</taxon>
        <taxon>Schistocephalus</taxon>
    </lineage>
</organism>
<evidence type="ECO:0000313" key="1">
    <source>
        <dbReference type="EMBL" id="VDM04252.1"/>
    </source>
</evidence>
<dbReference type="WBParaSite" id="SSLN_0001854101-mRNA-1">
    <property type="protein sequence ID" value="SSLN_0001854101-mRNA-1"/>
    <property type="gene ID" value="SSLN_0001854101"/>
</dbReference>
<name>A0A183TN18_SCHSO</name>
<reference evidence="1 2" key="2">
    <citation type="submission" date="2018-11" db="EMBL/GenBank/DDBJ databases">
        <authorList>
            <consortium name="Pathogen Informatics"/>
        </authorList>
    </citation>
    <scope>NUCLEOTIDE SEQUENCE [LARGE SCALE GENOMIC DNA]</scope>
    <source>
        <strain evidence="1 2">NST_G2</strain>
    </source>
</reference>
<protein>
    <submittedName>
        <fullName evidence="1 3">Uncharacterized protein</fullName>
    </submittedName>
</protein>
<reference evidence="3" key="1">
    <citation type="submission" date="2016-06" db="UniProtKB">
        <authorList>
            <consortium name="WormBaseParasite"/>
        </authorList>
    </citation>
    <scope>IDENTIFICATION</scope>
</reference>
<evidence type="ECO:0000313" key="3">
    <source>
        <dbReference type="WBParaSite" id="SSLN_0001854101-mRNA-1"/>
    </source>
</evidence>
<gene>
    <name evidence="1" type="ORF">SSLN_LOCUS17866</name>
</gene>
<dbReference type="Proteomes" id="UP000275846">
    <property type="component" value="Unassembled WGS sequence"/>
</dbReference>
<proteinExistence type="predicted"/>
<dbReference type="EMBL" id="UYSU01043231">
    <property type="protein sequence ID" value="VDM04252.1"/>
    <property type="molecule type" value="Genomic_DNA"/>
</dbReference>